<evidence type="ECO:0000313" key="2">
    <source>
        <dbReference type="Proteomes" id="UP000250831"/>
    </source>
</evidence>
<keyword evidence="2" id="KW-1185">Reference proteome</keyword>
<reference evidence="1 2" key="1">
    <citation type="submission" date="2018-04" db="EMBL/GenBank/DDBJ databases">
        <title>Sphingobacterium sp. M46 Genome.</title>
        <authorList>
            <person name="Cheng J."/>
            <person name="Li Y."/>
        </authorList>
    </citation>
    <scope>NUCLEOTIDE SEQUENCE [LARGE SCALE GENOMIC DNA]</scope>
    <source>
        <strain evidence="1 2">M46</strain>
    </source>
</reference>
<organism evidence="1 2">
    <name type="scientific">Sphingobacterium athyrii</name>
    <dbReference type="NCBI Taxonomy" id="2152717"/>
    <lineage>
        <taxon>Bacteria</taxon>
        <taxon>Pseudomonadati</taxon>
        <taxon>Bacteroidota</taxon>
        <taxon>Sphingobacteriia</taxon>
        <taxon>Sphingobacteriales</taxon>
        <taxon>Sphingobacteriaceae</taxon>
        <taxon>Sphingobacterium</taxon>
    </lineage>
</organism>
<dbReference type="Proteomes" id="UP000250831">
    <property type="component" value="Unassembled WGS sequence"/>
</dbReference>
<proteinExistence type="predicted"/>
<gene>
    <name evidence="1" type="ORF">DCO56_18775</name>
</gene>
<protein>
    <recommendedName>
        <fullName evidence="3">Glycosyltransferase</fullName>
    </recommendedName>
</protein>
<accession>A0A363NQ88</accession>
<comment type="caution">
    <text evidence="1">The sequence shown here is derived from an EMBL/GenBank/DDBJ whole genome shotgun (WGS) entry which is preliminary data.</text>
</comment>
<dbReference type="EMBL" id="QCXX01000005">
    <property type="protein sequence ID" value="PUV22965.1"/>
    <property type="molecule type" value="Genomic_DNA"/>
</dbReference>
<evidence type="ECO:0000313" key="1">
    <source>
        <dbReference type="EMBL" id="PUV22965.1"/>
    </source>
</evidence>
<dbReference type="OrthoDB" id="9771846at2"/>
<sequence>MKNRVVFYLPKGALFEATAYYCDLIKSAVKNIEEINEVLYAESIDEIHSEDIVVTIRINDPFIVSGKCRKVIHWFQGVAPEERIMMGKGSLYSRFAATKYFLMELILLRKPVFFFFVSQAMKEHYAKKYKTDLNERSAIMPCYNIPLNIDSFMVEGKYSTASFVYAGGILNWQCVRESLEVYKAFKQYCPKATFTILTKDSGRANKLIKEVDVSGVFVKFVPLESLQEELGKYKYGFILRKNHIVNKVSTPTKMNSYLSAGVIPIYTTAVADFDRNIDLGNFELKFDSLNVDSIVTKLLEFEEKSIDCNLIFQTFKKVFQQYYDDVKHIEMIRGKLKHYLAV</sequence>
<dbReference type="AlphaFoldDB" id="A0A363NQ88"/>
<evidence type="ECO:0008006" key="3">
    <source>
        <dbReference type="Google" id="ProtNLM"/>
    </source>
</evidence>
<dbReference type="RefSeq" id="WP_108635300.1">
    <property type="nucleotide sequence ID" value="NZ_QCXX01000005.1"/>
</dbReference>
<name>A0A363NQ88_9SPHI</name>